<dbReference type="EMBL" id="ANMO01000170">
    <property type="protein sequence ID" value="EMB15505.1"/>
    <property type="molecule type" value="Genomic_DNA"/>
</dbReference>
<reference evidence="1" key="2">
    <citation type="journal article" date="2013" name="Mar. Genomics">
        <title>Expression of sulfatases in Rhodopirellula baltica and the diversity of sulfatases in the genus Rhodopirellula.</title>
        <authorList>
            <person name="Wegner C.E."/>
            <person name="Richter-Heitmann T."/>
            <person name="Klindworth A."/>
            <person name="Klockow C."/>
            <person name="Richter M."/>
            <person name="Achstetter T."/>
            <person name="Glockner F.O."/>
            <person name="Harder J."/>
        </authorList>
    </citation>
    <scope>NUCLEOTIDE SEQUENCE [LARGE SCALE GENOMIC DNA]</scope>
    <source>
        <strain evidence="1">6C</strain>
    </source>
</reference>
<comment type="caution">
    <text evidence="1">The sequence shown here is derived from an EMBL/GenBank/DDBJ whole genome shotgun (WGS) entry which is preliminary data.</text>
</comment>
<gene>
    <name evidence="1" type="ORF">RE6C_03754</name>
</gene>
<reference evidence="1" key="1">
    <citation type="submission" date="2012-11" db="EMBL/GenBank/DDBJ databases">
        <title>Permanent draft genomes of Rhodopirellula europaea strain SH398 and 6C.</title>
        <authorList>
            <person name="Richter M."/>
            <person name="Richter-Heitmann T."/>
            <person name="Frank C."/>
            <person name="Harder J."/>
            <person name="Glockner F.O."/>
        </authorList>
    </citation>
    <scope>NUCLEOTIDE SEQUENCE</scope>
    <source>
        <strain evidence="1">6C</strain>
    </source>
</reference>
<evidence type="ECO:0000313" key="1">
    <source>
        <dbReference type="EMBL" id="EMB15505.1"/>
    </source>
</evidence>
<name>M2AEH6_9BACT</name>
<proteinExistence type="predicted"/>
<keyword evidence="2" id="KW-1185">Reference proteome</keyword>
<evidence type="ECO:0000313" key="2">
    <source>
        <dbReference type="Proteomes" id="UP000011529"/>
    </source>
</evidence>
<dbReference type="Proteomes" id="UP000011529">
    <property type="component" value="Unassembled WGS sequence"/>
</dbReference>
<dbReference type="PATRIC" id="fig|1263867.3.peg.4009"/>
<sequence>MLNELDSIELASHLSFIGRRFAFRSVAINQRRQKAIRCPVEKS</sequence>
<protein>
    <submittedName>
        <fullName evidence="1">Uncharacterized protein</fullName>
    </submittedName>
</protein>
<dbReference type="AlphaFoldDB" id="M2AEH6"/>
<accession>M2AEH6</accession>
<organism evidence="1 2">
    <name type="scientific">Rhodopirellula europaea 6C</name>
    <dbReference type="NCBI Taxonomy" id="1263867"/>
    <lineage>
        <taxon>Bacteria</taxon>
        <taxon>Pseudomonadati</taxon>
        <taxon>Planctomycetota</taxon>
        <taxon>Planctomycetia</taxon>
        <taxon>Pirellulales</taxon>
        <taxon>Pirellulaceae</taxon>
        <taxon>Rhodopirellula</taxon>
    </lineage>
</organism>